<feature type="signal peptide" evidence="1">
    <location>
        <begin position="1"/>
        <end position="22"/>
    </location>
</feature>
<evidence type="ECO:0000313" key="3">
    <source>
        <dbReference type="Proteomes" id="UP000636888"/>
    </source>
</evidence>
<dbReference type="RefSeq" id="WP_199382291.1">
    <property type="nucleotide sequence ID" value="NZ_JAEMHM010000002.1"/>
</dbReference>
<protein>
    <submittedName>
        <fullName evidence="2">Trypsin-like peptidase domain-containing protein</fullName>
    </submittedName>
</protein>
<gene>
    <name evidence="2" type="ORF">JFN93_01855</name>
</gene>
<feature type="chain" id="PRO_5035163148" evidence="1">
    <location>
        <begin position="23"/>
        <end position="493"/>
    </location>
</feature>
<dbReference type="AlphaFoldDB" id="A0A8J7J9R7"/>
<organism evidence="2 3">
    <name type="scientific">Geomesophilobacter sediminis</name>
    <dbReference type="NCBI Taxonomy" id="2798584"/>
    <lineage>
        <taxon>Bacteria</taxon>
        <taxon>Pseudomonadati</taxon>
        <taxon>Thermodesulfobacteriota</taxon>
        <taxon>Desulfuromonadia</taxon>
        <taxon>Geobacterales</taxon>
        <taxon>Geobacteraceae</taxon>
        <taxon>Geomesophilobacter</taxon>
    </lineage>
</organism>
<dbReference type="PROSITE" id="PS51257">
    <property type="entry name" value="PROKAR_LIPOPROTEIN"/>
    <property type="match status" value="1"/>
</dbReference>
<name>A0A8J7J9R7_9BACT</name>
<reference evidence="2" key="1">
    <citation type="submission" date="2020-12" db="EMBL/GenBank/DDBJ databases">
        <title>Geomonas sp. Red875, isolated from river sediment.</title>
        <authorList>
            <person name="Xu Z."/>
            <person name="Zhang Z."/>
            <person name="Masuda Y."/>
            <person name="Itoh H."/>
            <person name="Senoo K."/>
        </authorList>
    </citation>
    <scope>NUCLEOTIDE SEQUENCE</scope>
    <source>
        <strain evidence="2">Red875</strain>
    </source>
</reference>
<dbReference type="Proteomes" id="UP000636888">
    <property type="component" value="Unassembled WGS sequence"/>
</dbReference>
<evidence type="ECO:0000313" key="2">
    <source>
        <dbReference type="EMBL" id="MBJ6723441.1"/>
    </source>
</evidence>
<accession>A0A8J7J9R7</accession>
<dbReference type="InterPro" id="IPR009003">
    <property type="entry name" value="Peptidase_S1_PA"/>
</dbReference>
<dbReference type="Gene3D" id="2.40.10.10">
    <property type="entry name" value="Trypsin-like serine proteases"/>
    <property type="match status" value="2"/>
</dbReference>
<proteinExistence type="predicted"/>
<keyword evidence="1" id="KW-0732">Signal</keyword>
<dbReference type="EMBL" id="JAEMHM010000002">
    <property type="protein sequence ID" value="MBJ6723441.1"/>
    <property type="molecule type" value="Genomic_DNA"/>
</dbReference>
<dbReference type="Pfam" id="PF13365">
    <property type="entry name" value="Trypsin_2"/>
    <property type="match status" value="1"/>
</dbReference>
<dbReference type="InterPro" id="IPR043504">
    <property type="entry name" value="Peptidase_S1_PA_chymotrypsin"/>
</dbReference>
<dbReference type="SUPFAM" id="SSF50494">
    <property type="entry name" value="Trypsin-like serine proteases"/>
    <property type="match status" value="1"/>
</dbReference>
<comment type="caution">
    <text evidence="2">The sequence shown here is derived from an EMBL/GenBank/DDBJ whole genome shotgun (WGS) entry which is preliminary data.</text>
</comment>
<sequence length="493" mass="51869">MKSLFYLAVLVFLSLFTLSGCGSSGGSASSADLPNFNDITSAPAAIQQAAKAVVRVQVAGGAASGSFISSTGLMLTNNHVLGNEVCPTEGCYVELTFDWQAGSPYSSPRIYYAVPKAVDAGLDMAVVQIYQYRNGPMIQTPNYLSLETQTPASLLKTHVTIVGHPEGYLKKWTDGTVVDIDGDWIRSSTYILPGDSGSPILNDAGHIVGLVHRGSASEDVFTLTGASVYSVGTASAPLIAALNAPLPSTMLSVSAPTTTQKFLDNDLVYLNAHVTTVTVDGTSQSPLTVLAQACDSALARNDFLSPEDLSAALQPCHHAQAWIDCRSDIGQGQAGVMCPPASETAAWVNRFNKMNQAQIAMNGAMDLYSVSGAIAQLQSTKAQGYTAGAQALAQAVSQTKPVLDFQVASYLAEFNIMGYGGQSVADYVANYSGDPVYAIEGVYVADAELWLNSKGAVSAQGLASFLSRLHDDPNSTVGTKLFIENYQHAMGVR</sequence>
<evidence type="ECO:0000256" key="1">
    <source>
        <dbReference type="SAM" id="SignalP"/>
    </source>
</evidence>
<keyword evidence="3" id="KW-1185">Reference proteome</keyword>